<dbReference type="InterPro" id="IPR042099">
    <property type="entry name" value="ANL_N_sf"/>
</dbReference>
<evidence type="ECO:0000259" key="1">
    <source>
        <dbReference type="Pfam" id="PF00501"/>
    </source>
</evidence>
<dbReference type="PANTHER" id="PTHR43845">
    <property type="entry name" value="BLR5969 PROTEIN"/>
    <property type="match status" value="1"/>
</dbReference>
<evidence type="ECO:0000313" key="2">
    <source>
        <dbReference type="EMBL" id="GHE40702.1"/>
    </source>
</evidence>
<dbReference type="Gene3D" id="3.40.50.12780">
    <property type="entry name" value="N-terminal domain of ligase-like"/>
    <property type="match status" value="1"/>
</dbReference>
<dbReference type="InterPro" id="IPR045851">
    <property type="entry name" value="AMP-bd_C_sf"/>
</dbReference>
<dbReference type="GO" id="GO:0016874">
    <property type="term" value="F:ligase activity"/>
    <property type="evidence" value="ECO:0007669"/>
    <property type="project" value="UniProtKB-KW"/>
</dbReference>
<comment type="caution">
    <text evidence="2">The sequence shown here is derived from an EMBL/GenBank/DDBJ whole genome shotgun (WGS) entry which is preliminary data.</text>
</comment>
<dbReference type="SUPFAM" id="SSF56801">
    <property type="entry name" value="Acetyl-CoA synthetase-like"/>
    <property type="match status" value="1"/>
</dbReference>
<keyword evidence="3" id="KW-1185">Reference proteome</keyword>
<feature type="domain" description="AMP-dependent synthetase/ligase" evidence="1">
    <location>
        <begin position="79"/>
        <end position="291"/>
    </location>
</feature>
<dbReference type="Proteomes" id="UP000620550">
    <property type="component" value="Unassembled WGS sequence"/>
</dbReference>
<protein>
    <submittedName>
        <fullName evidence="2">Phenylacetate--CoA ligase</fullName>
    </submittedName>
</protein>
<accession>A0ABQ3HW75</accession>
<dbReference type="InterPro" id="IPR000873">
    <property type="entry name" value="AMP-dep_synth/lig_dom"/>
</dbReference>
<dbReference type="Pfam" id="PF00501">
    <property type="entry name" value="AMP-binding"/>
    <property type="match status" value="1"/>
</dbReference>
<evidence type="ECO:0000313" key="3">
    <source>
        <dbReference type="Proteomes" id="UP000620550"/>
    </source>
</evidence>
<reference evidence="3" key="1">
    <citation type="journal article" date="2019" name="Int. J. Syst. Evol. Microbiol.">
        <title>The Global Catalogue of Microorganisms (GCM) 10K type strain sequencing project: providing services to taxonomists for standard genome sequencing and annotation.</title>
        <authorList>
            <consortium name="The Broad Institute Genomics Platform"/>
            <consortium name="The Broad Institute Genome Sequencing Center for Infectious Disease"/>
            <person name="Wu L."/>
            <person name="Ma J."/>
        </authorList>
    </citation>
    <scope>NUCLEOTIDE SEQUENCE [LARGE SCALE GENOMIC DNA]</scope>
    <source>
        <strain evidence="3">CGMCC 1.12966</strain>
    </source>
</reference>
<name>A0ABQ3HW75_9SPHI</name>
<dbReference type="EMBL" id="BNAF01000009">
    <property type="protein sequence ID" value="GHE40702.1"/>
    <property type="molecule type" value="Genomic_DNA"/>
</dbReference>
<sequence length="442" mass="50282">MKMVQKIVMEKQSAAEIKAYQEELLRRQLAYLNEQSPYYRALFSRHAIDIEAIRTIADLSSIPTTSKDDIQHHNEAFFCVARTSIVDYCTTSGTLGRPVSFGLTESDLERLAYNEMRSFETIGVQPGDLVQLMTTMDRRFMAGLAYFLGLRKMGAGVLRVGSGVPQMQWDSILQYKPRFLIAVPSFLLKMIEYAEQHGIDYRNSGVESVLCIGESLRDQQLNDSLLTARIREKWPIKLHSTYASTEMGAAFTECSFFQGGHVHEDLIITEILDDNEDQVADGESGELVITTLGVEAVPLLRFKTGDIVRRYTEPCACGRHTYRIGPVEGRKQHMVKYKGTTLYPPAMHDLLVGFTEIEHHVIEILNNDIGTDEIVVYICSKSPSDELLLDIKDHFRAKLRVTPRVEWRAIDELQKIIFNPLSRKPITFIDKRQHLSTDTRLA</sequence>
<dbReference type="PANTHER" id="PTHR43845:SF1">
    <property type="entry name" value="BLR5969 PROTEIN"/>
    <property type="match status" value="1"/>
</dbReference>
<organism evidence="2 3">
    <name type="scientific">Sphingobacterium griseoflavum</name>
    <dbReference type="NCBI Taxonomy" id="1474952"/>
    <lineage>
        <taxon>Bacteria</taxon>
        <taxon>Pseudomonadati</taxon>
        <taxon>Bacteroidota</taxon>
        <taxon>Sphingobacteriia</taxon>
        <taxon>Sphingobacteriales</taxon>
        <taxon>Sphingobacteriaceae</taxon>
        <taxon>Sphingobacterium</taxon>
    </lineage>
</organism>
<dbReference type="Gene3D" id="3.30.300.30">
    <property type="match status" value="1"/>
</dbReference>
<gene>
    <name evidence="2" type="ORF">GCM10017764_24930</name>
</gene>
<keyword evidence="2" id="KW-0436">Ligase</keyword>
<proteinExistence type="predicted"/>